<dbReference type="AlphaFoldDB" id="A0A166ITJ2"/>
<dbReference type="EMBL" id="LWAJ01000218">
    <property type="protein sequence ID" value="KZL48827.1"/>
    <property type="molecule type" value="Genomic_DNA"/>
</dbReference>
<gene>
    <name evidence="3" type="ORF">A2T98_15995</name>
</gene>
<organism evidence="3 4">
    <name type="scientific">Nodularia spumigena CENA596</name>
    <dbReference type="NCBI Taxonomy" id="1819295"/>
    <lineage>
        <taxon>Bacteria</taxon>
        <taxon>Bacillati</taxon>
        <taxon>Cyanobacteriota</taxon>
        <taxon>Cyanophyceae</taxon>
        <taxon>Nostocales</taxon>
        <taxon>Nodulariaceae</taxon>
        <taxon>Nodularia</taxon>
    </lineage>
</organism>
<comment type="caution">
    <text evidence="3">The sequence shown here is derived from an EMBL/GenBank/DDBJ whole genome shotgun (WGS) entry which is preliminary data.</text>
</comment>
<dbReference type="Pfam" id="PF26298">
    <property type="entry name" value="MurL_epimerase_C"/>
    <property type="match status" value="1"/>
</dbReference>
<evidence type="ECO:0000313" key="4">
    <source>
        <dbReference type="Proteomes" id="UP000076555"/>
    </source>
</evidence>
<reference evidence="3 4" key="1">
    <citation type="submission" date="2016-04" db="EMBL/GenBank/DDBJ databases">
        <title>Draft Genome Assembly of the Bloom-forming Cyanobacterium Nodularia spumigena Strain CENA596 in Shrimp Production Ponds.</title>
        <authorList>
            <person name="Popin R.V."/>
            <person name="Rigonato J."/>
            <person name="Abreu V.A."/>
            <person name="Andreote A.P."/>
            <person name="Silveira S.B."/>
            <person name="Odebrecht C."/>
            <person name="Fiore M.F."/>
        </authorList>
    </citation>
    <scope>NUCLEOTIDE SEQUENCE [LARGE SCALE GENOMIC DNA]</scope>
    <source>
        <strain evidence="3 4">CENA596</strain>
    </source>
</reference>
<dbReference type="Proteomes" id="UP000076555">
    <property type="component" value="Unassembled WGS sequence"/>
</dbReference>
<accession>A0A166ITJ2</accession>
<feature type="domain" description="MurL C-terminal" evidence="1">
    <location>
        <begin position="310"/>
        <end position="398"/>
    </location>
</feature>
<dbReference type="Pfam" id="PF26299">
    <property type="entry name" value="MurL_N"/>
    <property type="match status" value="1"/>
</dbReference>
<evidence type="ECO:0000259" key="2">
    <source>
        <dbReference type="Pfam" id="PF26299"/>
    </source>
</evidence>
<name>A0A166ITJ2_NODSP</name>
<protein>
    <recommendedName>
        <fullName evidence="5">UDP-N-acetyl-alpha-D-muramoyl-L-alanyl-L-glutamate epimerase</fullName>
    </recommendedName>
</protein>
<proteinExistence type="predicted"/>
<feature type="domain" description="MurL N-terminal" evidence="2">
    <location>
        <begin position="223"/>
        <end position="283"/>
    </location>
</feature>
<dbReference type="InterPro" id="IPR058741">
    <property type="entry name" value="MurL_C"/>
</dbReference>
<sequence length="444" mass="51053">MAKGESPTCSVISSEAPYWQGSRLVFPFALDRWKHSYQIDFPLEFKNNNQCHPFVLVGMAMAEIYRLCEICTPQTVEVFWYSCLSWESDWWNEDIYWYLQQKFYLEKWDWDRMPRIEFSHSSVENDWSPSVNDSYLLAVSGGKESTFAFEWMERANLSVETFTLHHAGGILGDNWQQKFPVFDHIRERSHLWEILTHPGEEPAEHFGYKGVRNDPTITNALFAMMAIATQQGHKFLVLANDKSSNESNATYQGRSVNHQSAKGTAYVERFNNFLERKGVPFRYVSICEEVYSIATVQQLSVWNKSILNDLTSCNEAQWAPGSSRWCCDCPKCAFSFALIEAATDDDFAIQVVGEDLFSLQKLEELWTRLFDPNAEKPFECVGEKRETLMALAKCKKQRLKNGKSLGVLSVIPDVEFDNSLLMISAPANIPQLHRKKLNSVLTKS</sequence>
<evidence type="ECO:0000259" key="1">
    <source>
        <dbReference type="Pfam" id="PF26298"/>
    </source>
</evidence>
<evidence type="ECO:0000313" key="3">
    <source>
        <dbReference type="EMBL" id="KZL48827.1"/>
    </source>
</evidence>
<evidence type="ECO:0008006" key="5">
    <source>
        <dbReference type="Google" id="ProtNLM"/>
    </source>
</evidence>
<dbReference type="InterPro" id="IPR058740">
    <property type="entry name" value="MurL_N"/>
</dbReference>